<comment type="subcellular location">
    <subcellularLocation>
        <location evidence="1">Membrane</location>
        <topology evidence="1">Multi-pass membrane protein</topology>
    </subcellularLocation>
</comment>
<feature type="transmembrane region" description="Helical" evidence="5">
    <location>
        <begin position="233"/>
        <end position="255"/>
    </location>
</feature>
<evidence type="ECO:0000256" key="4">
    <source>
        <dbReference type="ARBA" id="ARBA00023136"/>
    </source>
</evidence>
<dbReference type="Pfam" id="PF01758">
    <property type="entry name" value="SBF"/>
    <property type="match status" value="1"/>
</dbReference>
<organism evidence="6 7">
    <name type="scientific">Marinobacterium lacunae</name>
    <dbReference type="NCBI Taxonomy" id="1232683"/>
    <lineage>
        <taxon>Bacteria</taxon>
        <taxon>Pseudomonadati</taxon>
        <taxon>Pseudomonadota</taxon>
        <taxon>Gammaproteobacteria</taxon>
        <taxon>Oceanospirillales</taxon>
        <taxon>Oceanospirillaceae</taxon>
        <taxon>Marinobacterium</taxon>
    </lineage>
</organism>
<dbReference type="Proteomes" id="UP000028252">
    <property type="component" value="Unassembled WGS sequence"/>
</dbReference>
<keyword evidence="4 5" id="KW-0472">Membrane</keyword>
<feature type="transmembrane region" description="Helical" evidence="5">
    <location>
        <begin position="104"/>
        <end position="127"/>
    </location>
</feature>
<evidence type="ECO:0000313" key="6">
    <source>
        <dbReference type="EMBL" id="KEA62774.1"/>
    </source>
</evidence>
<accession>A0A081FW69</accession>
<feature type="transmembrane region" description="Helical" evidence="5">
    <location>
        <begin position="40"/>
        <end position="65"/>
    </location>
</feature>
<evidence type="ECO:0000256" key="3">
    <source>
        <dbReference type="ARBA" id="ARBA00022989"/>
    </source>
</evidence>
<reference evidence="6" key="1">
    <citation type="submission" date="2014-04" db="EMBL/GenBank/DDBJ databases">
        <title>Marinobacterium kochiensis sp. nov., isolated from sediment sample collected from Kochi backwaters in Kerala, India.</title>
        <authorList>
            <person name="Singh A."/>
            <person name="Pinnaka A.K."/>
        </authorList>
    </citation>
    <scope>NUCLEOTIDE SEQUENCE [LARGE SCALE GENOMIC DNA]</scope>
    <source>
        <strain evidence="6">AK27</strain>
    </source>
</reference>
<dbReference type="PANTHER" id="PTHR10361:SF24">
    <property type="entry name" value="P3 PROTEIN"/>
    <property type="match status" value="1"/>
</dbReference>
<dbReference type="Gene3D" id="1.20.1530.20">
    <property type="match status" value="1"/>
</dbReference>
<proteinExistence type="predicted"/>
<feature type="transmembrane region" description="Helical" evidence="5">
    <location>
        <begin position="261"/>
        <end position="285"/>
    </location>
</feature>
<dbReference type="OrthoDB" id="9806785at2"/>
<dbReference type="AlphaFoldDB" id="A0A081FW69"/>
<dbReference type="eggNOG" id="COG0385">
    <property type="taxonomic scope" value="Bacteria"/>
</dbReference>
<keyword evidence="3 5" id="KW-1133">Transmembrane helix</keyword>
<feature type="transmembrane region" description="Helical" evidence="5">
    <location>
        <begin position="6"/>
        <end position="28"/>
    </location>
</feature>
<dbReference type="EMBL" id="JMQN01000047">
    <property type="protein sequence ID" value="KEA62774.1"/>
    <property type="molecule type" value="Genomic_DNA"/>
</dbReference>
<keyword evidence="2 5" id="KW-0812">Transmembrane</keyword>
<dbReference type="STRING" id="1232683.ADIMK_3246"/>
<gene>
    <name evidence="6" type="ORF">ADIMK_3246</name>
</gene>
<dbReference type="InterPro" id="IPR002657">
    <property type="entry name" value="BilAc:Na_symport/Acr3"/>
</dbReference>
<dbReference type="InterPro" id="IPR038770">
    <property type="entry name" value="Na+/solute_symporter_sf"/>
</dbReference>
<feature type="transmembrane region" description="Helical" evidence="5">
    <location>
        <begin position="201"/>
        <end position="221"/>
    </location>
</feature>
<feature type="transmembrane region" description="Helical" evidence="5">
    <location>
        <begin position="71"/>
        <end position="92"/>
    </location>
</feature>
<dbReference type="InterPro" id="IPR004710">
    <property type="entry name" value="Bilac:Na_transpt"/>
</dbReference>
<evidence type="ECO:0000313" key="7">
    <source>
        <dbReference type="Proteomes" id="UP000028252"/>
    </source>
</evidence>
<evidence type="ECO:0000256" key="5">
    <source>
        <dbReference type="SAM" id="Phobius"/>
    </source>
</evidence>
<dbReference type="PATRIC" id="fig|1232683.4.peg.3196"/>
<dbReference type="PANTHER" id="PTHR10361">
    <property type="entry name" value="SODIUM-BILE ACID COTRANSPORTER"/>
    <property type="match status" value="1"/>
</dbReference>
<evidence type="ECO:0000256" key="2">
    <source>
        <dbReference type="ARBA" id="ARBA00022692"/>
    </source>
</evidence>
<dbReference type="GO" id="GO:0016020">
    <property type="term" value="C:membrane"/>
    <property type="evidence" value="ECO:0007669"/>
    <property type="project" value="UniProtKB-SubCell"/>
</dbReference>
<evidence type="ECO:0000256" key="1">
    <source>
        <dbReference type="ARBA" id="ARBA00004141"/>
    </source>
</evidence>
<keyword evidence="7" id="KW-1185">Reference proteome</keyword>
<name>A0A081FW69_9GAMM</name>
<comment type="caution">
    <text evidence="6">The sequence shown here is derived from an EMBL/GenBank/DDBJ whole genome shotgun (WGS) entry which is preliminary data.</text>
</comment>
<protein>
    <submittedName>
        <fullName evidence="6">Sodium-dependent transporter</fullName>
    </submittedName>
</protein>
<feature type="transmembrane region" description="Helical" evidence="5">
    <location>
        <begin position="170"/>
        <end position="189"/>
    </location>
</feature>
<sequence length="293" mass="30829">MEASSLSQVILPAALFLMMLGIGITLRVDDFRRVFSAPRGLLLGVAGQLLLLPFLGSLVCTLFSLPPLVAAGLMIVTFAPGGVTSNMITLVAKGDTALSVSLTALTSLVTPFTLPVLTTWALVWFGLSEQLNEFPLLPSIIKLATVTVIPVLFGLALRERFPQGCQRFQPLVKACAVLGFVLIVAGIVRANWDRLPTLLSLYAPAVLTLVIIAMVAGILLGRWGGLSIGGQKTLAIEVGIQNAGTALMISSGLLGSVEMSAIVLIYGVLMQIPAALIMIGANLSYRTRSCQTG</sequence>
<dbReference type="RefSeq" id="WP_051693029.1">
    <property type="nucleotide sequence ID" value="NZ_JMQN01000047.1"/>
</dbReference>
<feature type="transmembrane region" description="Helical" evidence="5">
    <location>
        <begin position="139"/>
        <end position="158"/>
    </location>
</feature>